<evidence type="ECO:0000256" key="1">
    <source>
        <dbReference type="ARBA" id="ARBA00022837"/>
    </source>
</evidence>
<dbReference type="Pfam" id="PF13499">
    <property type="entry name" value="EF-hand_7"/>
    <property type="match status" value="1"/>
</dbReference>
<dbReference type="PROSITE" id="PS00018">
    <property type="entry name" value="EF_HAND_1"/>
    <property type="match status" value="2"/>
</dbReference>
<dbReference type="InterPro" id="IPR002048">
    <property type="entry name" value="EF_hand_dom"/>
</dbReference>
<dbReference type="InterPro" id="IPR018247">
    <property type="entry name" value="EF_Hand_1_Ca_BS"/>
</dbReference>
<gene>
    <name evidence="3" type="ORF">PHET_05904</name>
</gene>
<dbReference type="PROSITE" id="PS50222">
    <property type="entry name" value="EF_HAND_2"/>
    <property type="match status" value="2"/>
</dbReference>
<keyword evidence="1" id="KW-0106">Calcium</keyword>
<organism evidence="3 4">
    <name type="scientific">Paragonimus heterotremus</name>
    <dbReference type="NCBI Taxonomy" id="100268"/>
    <lineage>
        <taxon>Eukaryota</taxon>
        <taxon>Metazoa</taxon>
        <taxon>Spiralia</taxon>
        <taxon>Lophotrochozoa</taxon>
        <taxon>Platyhelminthes</taxon>
        <taxon>Trematoda</taxon>
        <taxon>Digenea</taxon>
        <taxon>Plagiorchiida</taxon>
        <taxon>Troglotremata</taxon>
        <taxon>Troglotrematidae</taxon>
        <taxon>Paragonimus</taxon>
    </lineage>
</organism>
<dbReference type="GO" id="GO:0005509">
    <property type="term" value="F:calcium ion binding"/>
    <property type="evidence" value="ECO:0007669"/>
    <property type="project" value="InterPro"/>
</dbReference>
<feature type="domain" description="EF-hand" evidence="2">
    <location>
        <begin position="37"/>
        <end position="70"/>
    </location>
</feature>
<name>A0A8J4SPA7_9TREM</name>
<dbReference type="Proteomes" id="UP000748531">
    <property type="component" value="Unassembled WGS sequence"/>
</dbReference>
<dbReference type="OrthoDB" id="293868at2759"/>
<evidence type="ECO:0000313" key="3">
    <source>
        <dbReference type="EMBL" id="KAF5400967.1"/>
    </source>
</evidence>
<proteinExistence type="predicted"/>
<dbReference type="EMBL" id="LUCH01002795">
    <property type="protein sequence ID" value="KAF5400967.1"/>
    <property type="molecule type" value="Genomic_DNA"/>
</dbReference>
<dbReference type="Gene3D" id="1.10.238.10">
    <property type="entry name" value="EF-hand"/>
    <property type="match status" value="1"/>
</dbReference>
<sequence>MDDAEIEQMFYHIDKNHSGKISFRELKAFFKKSSTTTKSKEVKCYMKQLDLNGDGKITLEELKAGLGRKF</sequence>
<evidence type="ECO:0000259" key="2">
    <source>
        <dbReference type="PROSITE" id="PS50222"/>
    </source>
</evidence>
<feature type="domain" description="EF-hand" evidence="2">
    <location>
        <begin position="1"/>
        <end position="36"/>
    </location>
</feature>
<dbReference type="SMART" id="SM00054">
    <property type="entry name" value="EFh"/>
    <property type="match status" value="2"/>
</dbReference>
<dbReference type="CDD" id="cd00051">
    <property type="entry name" value="EFh"/>
    <property type="match status" value="1"/>
</dbReference>
<protein>
    <recommendedName>
        <fullName evidence="2">EF-hand domain-containing protein</fullName>
    </recommendedName>
</protein>
<dbReference type="SUPFAM" id="SSF47473">
    <property type="entry name" value="EF-hand"/>
    <property type="match status" value="1"/>
</dbReference>
<reference evidence="3" key="1">
    <citation type="submission" date="2019-05" db="EMBL/GenBank/DDBJ databases">
        <title>Annotation for the trematode Paragonimus heterotremus.</title>
        <authorList>
            <person name="Choi Y.-J."/>
        </authorList>
    </citation>
    <scope>NUCLEOTIDE SEQUENCE</scope>
    <source>
        <strain evidence="3">LC</strain>
    </source>
</reference>
<accession>A0A8J4SPA7</accession>
<keyword evidence="4" id="KW-1185">Reference proteome</keyword>
<dbReference type="InterPro" id="IPR011992">
    <property type="entry name" value="EF-hand-dom_pair"/>
</dbReference>
<evidence type="ECO:0000313" key="4">
    <source>
        <dbReference type="Proteomes" id="UP000748531"/>
    </source>
</evidence>
<dbReference type="AlphaFoldDB" id="A0A8J4SPA7"/>
<comment type="caution">
    <text evidence="3">The sequence shown here is derived from an EMBL/GenBank/DDBJ whole genome shotgun (WGS) entry which is preliminary data.</text>
</comment>